<evidence type="ECO:0000256" key="1">
    <source>
        <dbReference type="SAM" id="Phobius"/>
    </source>
</evidence>
<accession>A0A1I0QXS6</accession>
<organism evidence="2 3">
    <name type="scientific">[Clostridium] fimetarium</name>
    <dbReference type="NCBI Taxonomy" id="99656"/>
    <lineage>
        <taxon>Bacteria</taxon>
        <taxon>Bacillati</taxon>
        <taxon>Bacillota</taxon>
        <taxon>Clostridia</taxon>
        <taxon>Lachnospirales</taxon>
        <taxon>Lachnospiraceae</taxon>
    </lineage>
</organism>
<evidence type="ECO:0000313" key="3">
    <source>
        <dbReference type="Proteomes" id="UP000199701"/>
    </source>
</evidence>
<keyword evidence="3" id="KW-1185">Reference proteome</keyword>
<keyword evidence="1" id="KW-0812">Transmembrane</keyword>
<gene>
    <name evidence="2" type="ORF">SAMN05421659_1102</name>
</gene>
<reference evidence="2 3" key="1">
    <citation type="submission" date="2016-10" db="EMBL/GenBank/DDBJ databases">
        <authorList>
            <person name="de Groot N.N."/>
        </authorList>
    </citation>
    <scope>NUCLEOTIDE SEQUENCE [LARGE SCALE GENOMIC DNA]</scope>
    <source>
        <strain evidence="2 3">DSM 9179</strain>
    </source>
</reference>
<dbReference type="STRING" id="99656.SAMN05421659_1102"/>
<name>A0A1I0QXS6_9FIRM</name>
<dbReference type="AlphaFoldDB" id="A0A1I0QXS6"/>
<dbReference type="EMBL" id="FOJI01000010">
    <property type="protein sequence ID" value="SEW32634.1"/>
    <property type="molecule type" value="Genomic_DNA"/>
</dbReference>
<sequence>MLVQLFYLCKRIGRRTCDTIGLTVILKLTDFTVLFIISCSVIITIFLKRDKGA</sequence>
<protein>
    <submittedName>
        <fullName evidence="2">Uncharacterized protein</fullName>
    </submittedName>
</protein>
<evidence type="ECO:0000313" key="2">
    <source>
        <dbReference type="EMBL" id="SEW32634.1"/>
    </source>
</evidence>
<keyword evidence="1" id="KW-1133">Transmembrane helix</keyword>
<keyword evidence="1" id="KW-0472">Membrane</keyword>
<proteinExistence type="predicted"/>
<dbReference type="Proteomes" id="UP000199701">
    <property type="component" value="Unassembled WGS sequence"/>
</dbReference>
<feature type="transmembrane region" description="Helical" evidence="1">
    <location>
        <begin position="20"/>
        <end position="47"/>
    </location>
</feature>